<sequence length="58" mass="6459">MNVGFLAVVPTADTSYRPVGRVSNRFSPDRAVRRVGGRYYILIKRLNSFQLLFGIVGG</sequence>
<name>A0A286FHY1_9BACT</name>
<reference evidence="2" key="1">
    <citation type="submission" date="2017-09" db="EMBL/GenBank/DDBJ databases">
        <authorList>
            <person name="Varghese N."/>
            <person name="Submissions S."/>
        </authorList>
    </citation>
    <scope>NUCLEOTIDE SEQUENCE [LARGE SCALE GENOMIC DNA]</scope>
    <source>
        <strain evidence="2">DSM 29961</strain>
    </source>
</reference>
<evidence type="ECO:0000313" key="1">
    <source>
        <dbReference type="EMBL" id="SOD82404.1"/>
    </source>
</evidence>
<dbReference type="EMBL" id="OCNH01000001">
    <property type="protein sequence ID" value="SOD82404.1"/>
    <property type="molecule type" value="Genomic_DNA"/>
</dbReference>
<protein>
    <submittedName>
        <fullName evidence="1">Uncharacterized protein</fullName>
    </submittedName>
</protein>
<accession>A0A286FHY1</accession>
<dbReference type="Proteomes" id="UP000219452">
    <property type="component" value="Unassembled WGS sequence"/>
</dbReference>
<dbReference type="AlphaFoldDB" id="A0A286FHY1"/>
<keyword evidence="2" id="KW-1185">Reference proteome</keyword>
<proteinExistence type="predicted"/>
<evidence type="ECO:0000313" key="2">
    <source>
        <dbReference type="Proteomes" id="UP000219452"/>
    </source>
</evidence>
<organism evidence="1 2">
    <name type="scientific">Spirosoma fluviale</name>
    <dbReference type="NCBI Taxonomy" id="1597977"/>
    <lineage>
        <taxon>Bacteria</taxon>
        <taxon>Pseudomonadati</taxon>
        <taxon>Bacteroidota</taxon>
        <taxon>Cytophagia</taxon>
        <taxon>Cytophagales</taxon>
        <taxon>Cytophagaceae</taxon>
        <taxon>Spirosoma</taxon>
    </lineage>
</organism>
<gene>
    <name evidence="1" type="ORF">SAMN06269250_2127</name>
</gene>